<dbReference type="EMBL" id="JBHLZP010000063">
    <property type="protein sequence ID" value="MFB9832843.1"/>
    <property type="molecule type" value="Genomic_DNA"/>
</dbReference>
<evidence type="ECO:0000313" key="2">
    <source>
        <dbReference type="Proteomes" id="UP001589627"/>
    </source>
</evidence>
<evidence type="ECO:0000313" key="1">
    <source>
        <dbReference type="EMBL" id="MFB9832843.1"/>
    </source>
</evidence>
<dbReference type="RefSeq" id="WP_378199307.1">
    <property type="nucleotide sequence ID" value="NZ_JBHLZP010000063.1"/>
</dbReference>
<organism evidence="1 2">
    <name type="scientific">Actinoallomurus acaciae</name>
    <dbReference type="NCBI Taxonomy" id="502577"/>
    <lineage>
        <taxon>Bacteria</taxon>
        <taxon>Bacillati</taxon>
        <taxon>Actinomycetota</taxon>
        <taxon>Actinomycetes</taxon>
        <taxon>Streptosporangiales</taxon>
        <taxon>Thermomonosporaceae</taxon>
        <taxon>Actinoallomurus</taxon>
    </lineage>
</organism>
<comment type="caution">
    <text evidence="1">The sequence shown here is derived from an EMBL/GenBank/DDBJ whole genome shotgun (WGS) entry which is preliminary data.</text>
</comment>
<gene>
    <name evidence="1" type="ORF">ACFFNX_11680</name>
</gene>
<sequence length="63" mass="7256">MPYTITCRYHEGDNTVRDPRQWEDFGDAARQRATFAEEMARSLSPPLDEAEKSSVQAFVALHR</sequence>
<proteinExistence type="predicted"/>
<keyword evidence="2" id="KW-1185">Reference proteome</keyword>
<accession>A0ABV5YCT2</accession>
<dbReference type="Proteomes" id="UP001589627">
    <property type="component" value="Unassembled WGS sequence"/>
</dbReference>
<protein>
    <submittedName>
        <fullName evidence="1">Uncharacterized protein</fullName>
    </submittedName>
</protein>
<reference evidence="1 2" key="1">
    <citation type="submission" date="2024-09" db="EMBL/GenBank/DDBJ databases">
        <authorList>
            <person name="Sun Q."/>
            <person name="Mori K."/>
        </authorList>
    </citation>
    <scope>NUCLEOTIDE SEQUENCE [LARGE SCALE GENOMIC DNA]</scope>
    <source>
        <strain evidence="1 2">TBRC 0563</strain>
    </source>
</reference>
<name>A0ABV5YCT2_9ACTN</name>